<comment type="similarity">
    <text evidence="9">Belongs to the GSP H family.</text>
</comment>
<organism evidence="13 14">
    <name type="scientific">Parahaliea maris</name>
    <dbReference type="NCBI Taxonomy" id="2716870"/>
    <lineage>
        <taxon>Bacteria</taxon>
        <taxon>Pseudomonadati</taxon>
        <taxon>Pseudomonadota</taxon>
        <taxon>Gammaproteobacteria</taxon>
        <taxon>Cellvibrionales</taxon>
        <taxon>Halieaceae</taxon>
        <taxon>Parahaliea</taxon>
    </lineage>
</organism>
<dbReference type="EMBL" id="VRZA01000006">
    <property type="protein sequence ID" value="TXS91418.1"/>
    <property type="molecule type" value="Genomic_DNA"/>
</dbReference>
<keyword evidence="6 11" id="KW-0812">Transmembrane</keyword>
<dbReference type="Proteomes" id="UP000321039">
    <property type="component" value="Unassembled WGS sequence"/>
</dbReference>
<dbReference type="InterPro" id="IPR045584">
    <property type="entry name" value="Pilin-like"/>
</dbReference>
<feature type="domain" description="General secretion pathway GspH" evidence="12">
    <location>
        <begin position="53"/>
        <end position="169"/>
    </location>
</feature>
<keyword evidence="4" id="KW-0488">Methylation</keyword>
<evidence type="ECO:0000256" key="1">
    <source>
        <dbReference type="ARBA" id="ARBA00004377"/>
    </source>
</evidence>
<keyword evidence="3" id="KW-1003">Cell membrane</keyword>
<dbReference type="Gene3D" id="3.55.40.10">
    <property type="entry name" value="minor pseudopilin epsh domain"/>
    <property type="match status" value="1"/>
</dbReference>
<evidence type="ECO:0000256" key="8">
    <source>
        <dbReference type="ARBA" id="ARBA00023136"/>
    </source>
</evidence>
<evidence type="ECO:0000256" key="10">
    <source>
        <dbReference type="ARBA" id="ARBA00030775"/>
    </source>
</evidence>
<comment type="subcellular location">
    <subcellularLocation>
        <location evidence="1">Cell inner membrane</location>
        <topology evidence="1">Single-pass membrane protein</topology>
    </subcellularLocation>
</comment>
<evidence type="ECO:0000259" key="12">
    <source>
        <dbReference type="Pfam" id="PF12019"/>
    </source>
</evidence>
<dbReference type="SUPFAM" id="SSF54523">
    <property type="entry name" value="Pili subunits"/>
    <property type="match status" value="1"/>
</dbReference>
<dbReference type="InterPro" id="IPR012902">
    <property type="entry name" value="N_methyl_site"/>
</dbReference>
<evidence type="ECO:0000256" key="6">
    <source>
        <dbReference type="ARBA" id="ARBA00022692"/>
    </source>
</evidence>
<dbReference type="Pfam" id="PF07963">
    <property type="entry name" value="N_methyl"/>
    <property type="match status" value="1"/>
</dbReference>
<evidence type="ECO:0000256" key="7">
    <source>
        <dbReference type="ARBA" id="ARBA00022989"/>
    </source>
</evidence>
<keyword evidence="8 11" id="KW-0472">Membrane</keyword>
<dbReference type="InterPro" id="IPR022346">
    <property type="entry name" value="T2SS_GspH"/>
</dbReference>
<dbReference type="GO" id="GO:0005886">
    <property type="term" value="C:plasma membrane"/>
    <property type="evidence" value="ECO:0007669"/>
    <property type="project" value="UniProtKB-SubCell"/>
</dbReference>
<evidence type="ECO:0000256" key="9">
    <source>
        <dbReference type="ARBA" id="ARBA00025772"/>
    </source>
</evidence>
<evidence type="ECO:0000256" key="4">
    <source>
        <dbReference type="ARBA" id="ARBA00022481"/>
    </source>
</evidence>
<gene>
    <name evidence="13" type="ORF">FV139_16710</name>
</gene>
<reference evidence="13 14" key="1">
    <citation type="submission" date="2019-08" db="EMBL/GenBank/DDBJ databases">
        <title>Parahaliea maris sp. nov., isolated from the surface seawater.</title>
        <authorList>
            <person name="Liu Y."/>
        </authorList>
    </citation>
    <scope>NUCLEOTIDE SEQUENCE [LARGE SCALE GENOMIC DNA]</scope>
    <source>
        <strain evidence="13 14">HSLHS9</strain>
    </source>
</reference>
<evidence type="ECO:0000313" key="14">
    <source>
        <dbReference type="Proteomes" id="UP000321039"/>
    </source>
</evidence>
<evidence type="ECO:0000256" key="5">
    <source>
        <dbReference type="ARBA" id="ARBA00022519"/>
    </source>
</evidence>
<evidence type="ECO:0000313" key="13">
    <source>
        <dbReference type="EMBL" id="TXS91418.1"/>
    </source>
</evidence>
<dbReference type="NCBIfam" id="TIGR02532">
    <property type="entry name" value="IV_pilin_GFxxxE"/>
    <property type="match status" value="1"/>
</dbReference>
<name>A0A5C8ZSC8_9GAMM</name>
<protein>
    <recommendedName>
        <fullName evidence="2">Type II secretion system protein H</fullName>
    </recommendedName>
    <alternativeName>
        <fullName evidence="10">General secretion pathway protein H</fullName>
    </alternativeName>
</protein>
<dbReference type="AlphaFoldDB" id="A0A5C8ZSC8"/>
<sequence length="183" mass="19641">MRRREQKRALSLREAGFTLTELMIVLVIFAILVAIAGPSFYNTIKENESRTQINRLMSALNLARSNSVKTSLPAVVCASSDGATCTGVTDLASGWLVFEDRNSNGALNTDELLRVFEGLPAGYVVKNNFANVTYYPDGSASAASAQTVLLCPPDLDDAKAWRVVLFSSGRPSMSRPASGDCSA</sequence>
<dbReference type="Pfam" id="PF12019">
    <property type="entry name" value="GspH"/>
    <property type="match status" value="1"/>
</dbReference>
<keyword evidence="5" id="KW-0997">Cell inner membrane</keyword>
<dbReference type="RefSeq" id="WP_148069652.1">
    <property type="nucleotide sequence ID" value="NZ_VRZA01000006.1"/>
</dbReference>
<evidence type="ECO:0000256" key="2">
    <source>
        <dbReference type="ARBA" id="ARBA00021549"/>
    </source>
</evidence>
<dbReference type="GO" id="GO:0015628">
    <property type="term" value="P:protein secretion by the type II secretion system"/>
    <property type="evidence" value="ECO:0007669"/>
    <property type="project" value="InterPro"/>
</dbReference>
<dbReference type="InterPro" id="IPR018247">
    <property type="entry name" value="EF_Hand_1_Ca_BS"/>
</dbReference>
<comment type="caution">
    <text evidence="13">The sequence shown here is derived from an EMBL/GenBank/DDBJ whole genome shotgun (WGS) entry which is preliminary data.</text>
</comment>
<accession>A0A5C8ZSC8</accession>
<keyword evidence="14" id="KW-1185">Reference proteome</keyword>
<evidence type="ECO:0000256" key="11">
    <source>
        <dbReference type="SAM" id="Phobius"/>
    </source>
</evidence>
<dbReference type="GO" id="GO:0015627">
    <property type="term" value="C:type II protein secretion system complex"/>
    <property type="evidence" value="ECO:0007669"/>
    <property type="project" value="InterPro"/>
</dbReference>
<evidence type="ECO:0000256" key="3">
    <source>
        <dbReference type="ARBA" id="ARBA00022475"/>
    </source>
</evidence>
<feature type="transmembrane region" description="Helical" evidence="11">
    <location>
        <begin position="21"/>
        <end position="41"/>
    </location>
</feature>
<proteinExistence type="inferred from homology"/>
<keyword evidence="7 11" id="KW-1133">Transmembrane helix</keyword>
<dbReference type="PROSITE" id="PS00018">
    <property type="entry name" value="EF_HAND_1"/>
    <property type="match status" value="1"/>
</dbReference>